<gene>
    <name evidence="4" type="ORF">YP76_12625</name>
</gene>
<dbReference type="SUPFAM" id="SSF46785">
    <property type="entry name" value="Winged helix' DNA-binding domain"/>
    <property type="match status" value="1"/>
</dbReference>
<dbReference type="PATRIC" id="fig|56193.3.peg.2626"/>
<dbReference type="SUPFAM" id="SSF50475">
    <property type="entry name" value="FMN-binding split barrel"/>
    <property type="match status" value="1"/>
</dbReference>
<keyword evidence="2" id="KW-0560">Oxidoreductase</keyword>
<dbReference type="GO" id="GO:0042602">
    <property type="term" value="F:riboflavin reductase (NADPH) activity"/>
    <property type="evidence" value="ECO:0007669"/>
    <property type="project" value="TreeGrafter"/>
</dbReference>
<protein>
    <recommendedName>
        <fullName evidence="3">Flavin reductase like domain-containing protein</fullName>
    </recommendedName>
</protein>
<dbReference type="InterPro" id="IPR050268">
    <property type="entry name" value="NADH-dep_flavin_reductase"/>
</dbReference>
<dbReference type="EMBL" id="LBIC01000005">
    <property type="protein sequence ID" value="KKW92100.1"/>
    <property type="molecule type" value="Genomic_DNA"/>
</dbReference>
<dbReference type="InterPro" id="IPR036390">
    <property type="entry name" value="WH_DNA-bd_sf"/>
</dbReference>
<proteinExistence type="inferred from homology"/>
<feature type="domain" description="Flavin reductase like" evidence="3">
    <location>
        <begin position="16"/>
        <end position="159"/>
    </location>
</feature>
<dbReference type="Gene3D" id="1.10.10.10">
    <property type="entry name" value="Winged helix-like DNA-binding domain superfamily/Winged helix DNA-binding domain"/>
    <property type="match status" value="1"/>
</dbReference>
<dbReference type="STRING" id="56193.YP76_12625"/>
<evidence type="ECO:0000259" key="3">
    <source>
        <dbReference type="SMART" id="SM00903"/>
    </source>
</evidence>
<evidence type="ECO:0000313" key="5">
    <source>
        <dbReference type="Proteomes" id="UP000033874"/>
    </source>
</evidence>
<keyword evidence="5" id="KW-1185">Reference proteome</keyword>
<evidence type="ECO:0000256" key="1">
    <source>
        <dbReference type="ARBA" id="ARBA00008898"/>
    </source>
</evidence>
<dbReference type="InterPro" id="IPR036388">
    <property type="entry name" value="WH-like_DNA-bd_sf"/>
</dbReference>
<evidence type="ECO:0000256" key="2">
    <source>
        <dbReference type="ARBA" id="ARBA00023002"/>
    </source>
</evidence>
<name>A0A0M3AQJ1_9SPHN</name>
<organism evidence="4 5">
    <name type="scientific">Sphingobium chungbukense</name>
    <dbReference type="NCBI Taxonomy" id="56193"/>
    <lineage>
        <taxon>Bacteria</taxon>
        <taxon>Pseudomonadati</taxon>
        <taxon>Pseudomonadota</taxon>
        <taxon>Alphaproteobacteria</taxon>
        <taxon>Sphingomonadales</taxon>
        <taxon>Sphingomonadaceae</taxon>
        <taxon>Sphingobium</taxon>
    </lineage>
</organism>
<dbReference type="AlphaFoldDB" id="A0A0M3AQJ1"/>
<comment type="caution">
    <text evidence="4">The sequence shown here is derived from an EMBL/GenBank/DDBJ whole genome shotgun (WGS) entry which is preliminary data.</text>
</comment>
<comment type="similarity">
    <text evidence="1">Belongs to the non-flavoprotein flavin reductase family.</text>
</comment>
<dbReference type="PANTHER" id="PTHR30466:SF11">
    <property type="entry name" value="FLAVIN-DEPENDENT MONOOXYGENASE, REDUCTASE SUBUNIT HSAB"/>
    <property type="match status" value="1"/>
</dbReference>
<accession>A0A0M3AQJ1</accession>
<dbReference type="GO" id="GO:0010181">
    <property type="term" value="F:FMN binding"/>
    <property type="evidence" value="ECO:0007669"/>
    <property type="project" value="InterPro"/>
</dbReference>
<dbReference type="PANTHER" id="PTHR30466">
    <property type="entry name" value="FLAVIN REDUCTASE"/>
    <property type="match status" value="1"/>
</dbReference>
<dbReference type="InterPro" id="IPR012349">
    <property type="entry name" value="Split_barrel_FMN-bd"/>
</dbReference>
<sequence length="313" mass="34324">MTNMREDRKKAFRNALGNFATGVTIVTTRDEHGRPVGLTASSFNSVSLDPPMVLWSLALESPNMAAFRRASGWAVHILSADQEELSNRFATRGIDKFAGLDIQDGPEGAPFIANCAARFGCRPTFEYDGGDHAIFVGEVIDFVHSERAPLLFHGGKYGQVAAKAPAVRPDRIDQDGAFGRYFIGHLLHRAHNAAFAELRREYRRRGLRSSEYTVLVSLGLGDGCTRDALLARAANGGVDLPLEAIEQLLARGHLVTEGEMLHLSAAGRQMLTELMAVAQAVQLHFEDSLTLAEMTQLNHLLRRLSEVAPRGRH</sequence>
<dbReference type="Gene3D" id="2.30.110.10">
    <property type="entry name" value="Electron Transport, Fmn-binding Protein, Chain A"/>
    <property type="match status" value="1"/>
</dbReference>
<dbReference type="InterPro" id="IPR002563">
    <property type="entry name" value="Flavin_Rdtase-like_dom"/>
</dbReference>
<reference evidence="4 5" key="1">
    <citation type="submission" date="2015-04" db="EMBL/GenBank/DDBJ databases">
        <title>Genome sequence of aromatic hydrocarbons-degrading Sphingobium chungbukense DJ77.</title>
        <authorList>
            <person name="Kim Y.-C."/>
            <person name="Chae J.-C."/>
        </authorList>
    </citation>
    <scope>NUCLEOTIDE SEQUENCE [LARGE SCALE GENOMIC DNA]</scope>
    <source>
        <strain evidence="4 5">DJ77</strain>
    </source>
</reference>
<evidence type="ECO:0000313" key="4">
    <source>
        <dbReference type="EMBL" id="KKW92100.1"/>
    </source>
</evidence>
<dbReference type="Pfam" id="PF01613">
    <property type="entry name" value="Flavin_Reduct"/>
    <property type="match status" value="1"/>
</dbReference>
<dbReference type="SMART" id="SM00903">
    <property type="entry name" value="Flavin_Reduct"/>
    <property type="match status" value="1"/>
</dbReference>
<dbReference type="Proteomes" id="UP000033874">
    <property type="component" value="Unassembled WGS sequence"/>
</dbReference>